<evidence type="ECO:0008006" key="3">
    <source>
        <dbReference type="Google" id="ProtNLM"/>
    </source>
</evidence>
<evidence type="ECO:0000313" key="1">
    <source>
        <dbReference type="EMBL" id="KAK0427778.1"/>
    </source>
</evidence>
<name>A0AA39INX0_9BILA</name>
<evidence type="ECO:0000313" key="2">
    <source>
        <dbReference type="Proteomes" id="UP001175271"/>
    </source>
</evidence>
<comment type="caution">
    <text evidence="1">The sequence shown here is derived from an EMBL/GenBank/DDBJ whole genome shotgun (WGS) entry which is preliminary data.</text>
</comment>
<gene>
    <name evidence="1" type="ORF">QR680_010423</name>
</gene>
<proteinExistence type="predicted"/>
<dbReference type="Proteomes" id="UP001175271">
    <property type="component" value="Unassembled WGS sequence"/>
</dbReference>
<protein>
    <recommendedName>
        <fullName evidence="3">F-box domain-containing protein</fullName>
    </recommendedName>
</protein>
<organism evidence="1 2">
    <name type="scientific">Steinernema hermaphroditum</name>
    <dbReference type="NCBI Taxonomy" id="289476"/>
    <lineage>
        <taxon>Eukaryota</taxon>
        <taxon>Metazoa</taxon>
        <taxon>Ecdysozoa</taxon>
        <taxon>Nematoda</taxon>
        <taxon>Chromadorea</taxon>
        <taxon>Rhabditida</taxon>
        <taxon>Tylenchina</taxon>
        <taxon>Panagrolaimomorpha</taxon>
        <taxon>Strongyloidoidea</taxon>
        <taxon>Steinernematidae</taxon>
        <taxon>Steinernema</taxon>
    </lineage>
</organism>
<sequence>MDSVPYIFCEDVLERLSKENLYTMAELSGQWRSAAQRFIEKRQTFNITISKDSEEWFYSIANENTVDIGKGPHSHEEFLSMDRRYLECEFDFSINHVSIENSDSANWHGTPFY</sequence>
<dbReference type="AlphaFoldDB" id="A0AA39INX0"/>
<accession>A0AA39INX0</accession>
<reference evidence="1" key="1">
    <citation type="submission" date="2023-06" db="EMBL/GenBank/DDBJ databases">
        <title>Genomic analysis of the entomopathogenic nematode Steinernema hermaphroditum.</title>
        <authorList>
            <person name="Schwarz E.M."/>
            <person name="Heppert J.K."/>
            <person name="Baniya A."/>
            <person name="Schwartz H.T."/>
            <person name="Tan C.-H."/>
            <person name="Antoshechkin I."/>
            <person name="Sternberg P.W."/>
            <person name="Goodrich-Blair H."/>
            <person name="Dillman A.R."/>
        </authorList>
    </citation>
    <scope>NUCLEOTIDE SEQUENCE</scope>
    <source>
        <strain evidence="1">PS9179</strain>
        <tissue evidence="1">Whole animal</tissue>
    </source>
</reference>
<keyword evidence="2" id="KW-1185">Reference proteome</keyword>
<dbReference type="EMBL" id="JAUCMV010000001">
    <property type="protein sequence ID" value="KAK0427778.1"/>
    <property type="molecule type" value="Genomic_DNA"/>
</dbReference>